<evidence type="ECO:0000313" key="9">
    <source>
        <dbReference type="Proteomes" id="UP001224775"/>
    </source>
</evidence>
<gene>
    <name evidence="8" type="ORF">QTG54_008600</name>
</gene>
<evidence type="ECO:0000256" key="3">
    <source>
        <dbReference type="ARBA" id="ARBA00022692"/>
    </source>
</evidence>
<protein>
    <submittedName>
        <fullName evidence="8">Mpv17/PMP22 family protein</fullName>
    </submittedName>
</protein>
<feature type="transmembrane region" description="Helical" evidence="6">
    <location>
        <begin position="147"/>
        <end position="165"/>
    </location>
</feature>
<dbReference type="Gene3D" id="3.30.70.260">
    <property type="match status" value="2"/>
</dbReference>
<dbReference type="InterPro" id="IPR045865">
    <property type="entry name" value="ACT-like_dom_sf"/>
</dbReference>
<dbReference type="PANTHER" id="PTHR11266">
    <property type="entry name" value="PEROXISOMAL MEMBRANE PROTEIN 2, PXMP2 MPV17"/>
    <property type="match status" value="1"/>
</dbReference>
<dbReference type="InterPro" id="IPR007248">
    <property type="entry name" value="Mpv17_PMP22"/>
</dbReference>
<evidence type="ECO:0000256" key="5">
    <source>
        <dbReference type="ARBA" id="ARBA00023136"/>
    </source>
</evidence>
<dbReference type="PANTHER" id="PTHR11266:SF21">
    <property type="entry name" value="ACT DOMAIN-CONTAINING PROTEIN"/>
    <property type="match status" value="1"/>
</dbReference>
<evidence type="ECO:0000259" key="7">
    <source>
        <dbReference type="PROSITE" id="PS51671"/>
    </source>
</evidence>
<dbReference type="Pfam" id="PF01842">
    <property type="entry name" value="ACT"/>
    <property type="match status" value="1"/>
</dbReference>
<dbReference type="InterPro" id="IPR002912">
    <property type="entry name" value="ACT_dom"/>
</dbReference>
<dbReference type="PROSITE" id="PS51671">
    <property type="entry name" value="ACT"/>
    <property type="match status" value="1"/>
</dbReference>
<keyword evidence="9" id="KW-1185">Reference proteome</keyword>
<comment type="subcellular location">
    <subcellularLocation>
        <location evidence="1">Membrane</location>
        <topology evidence="1">Multi-pass membrane protein</topology>
    </subcellularLocation>
</comment>
<dbReference type="Pfam" id="PF04117">
    <property type="entry name" value="Mpv17_PMP22"/>
    <property type="match status" value="1"/>
</dbReference>
<accession>A0AAD9DCB2</accession>
<comment type="similarity">
    <text evidence="2">Belongs to the peroxisomal membrane protein PXMP2/4 family.</text>
</comment>
<evidence type="ECO:0000313" key="8">
    <source>
        <dbReference type="EMBL" id="KAK1740505.1"/>
    </source>
</evidence>
<dbReference type="AlphaFoldDB" id="A0AAD9DCB2"/>
<feature type="domain" description="ACT" evidence="7">
    <location>
        <begin position="324"/>
        <end position="405"/>
    </location>
</feature>
<name>A0AAD9DCB2_9STRA</name>
<dbReference type="EMBL" id="JATAAI010000015">
    <property type="protein sequence ID" value="KAK1740505.1"/>
    <property type="molecule type" value="Genomic_DNA"/>
</dbReference>
<feature type="transmembrane region" description="Helical" evidence="6">
    <location>
        <begin position="48"/>
        <end position="66"/>
    </location>
</feature>
<feature type="transmembrane region" description="Helical" evidence="6">
    <location>
        <begin position="107"/>
        <end position="126"/>
    </location>
</feature>
<evidence type="ECO:0000256" key="2">
    <source>
        <dbReference type="ARBA" id="ARBA00006824"/>
    </source>
</evidence>
<reference evidence="8" key="1">
    <citation type="submission" date="2023-06" db="EMBL/GenBank/DDBJ databases">
        <title>Survivors Of The Sea: Transcriptome response of Skeletonema marinoi to long-term dormancy.</title>
        <authorList>
            <person name="Pinder M.I.M."/>
            <person name="Kourtchenko O."/>
            <person name="Robertson E.K."/>
            <person name="Larsson T."/>
            <person name="Maumus F."/>
            <person name="Osuna-Cruz C.M."/>
            <person name="Vancaester E."/>
            <person name="Stenow R."/>
            <person name="Vandepoele K."/>
            <person name="Ploug H."/>
            <person name="Bruchert V."/>
            <person name="Godhe A."/>
            <person name="Topel M."/>
        </authorList>
    </citation>
    <scope>NUCLEOTIDE SEQUENCE</scope>
    <source>
        <strain evidence="8">R05AC</strain>
    </source>
</reference>
<comment type="caution">
    <text evidence="8">The sequence shown here is derived from an EMBL/GenBank/DDBJ whole genome shotgun (WGS) entry which is preliminary data.</text>
</comment>
<keyword evidence="3 6" id="KW-0812">Transmembrane</keyword>
<keyword evidence="4 6" id="KW-1133">Transmembrane helix</keyword>
<dbReference type="SUPFAM" id="SSF55021">
    <property type="entry name" value="ACT-like"/>
    <property type="match status" value="2"/>
</dbReference>
<evidence type="ECO:0000256" key="1">
    <source>
        <dbReference type="ARBA" id="ARBA00004141"/>
    </source>
</evidence>
<organism evidence="8 9">
    <name type="scientific">Skeletonema marinoi</name>
    <dbReference type="NCBI Taxonomy" id="267567"/>
    <lineage>
        <taxon>Eukaryota</taxon>
        <taxon>Sar</taxon>
        <taxon>Stramenopiles</taxon>
        <taxon>Ochrophyta</taxon>
        <taxon>Bacillariophyta</taxon>
        <taxon>Coscinodiscophyceae</taxon>
        <taxon>Thalassiosirophycidae</taxon>
        <taxon>Thalassiosirales</taxon>
        <taxon>Skeletonemataceae</taxon>
        <taxon>Skeletonema</taxon>
        <taxon>Skeletonema marinoi-dohrnii complex</taxon>
    </lineage>
</organism>
<dbReference type="GO" id="GO:0016020">
    <property type="term" value="C:membrane"/>
    <property type="evidence" value="ECO:0007669"/>
    <property type="project" value="UniProtKB-SubCell"/>
</dbReference>
<evidence type="ECO:0000256" key="6">
    <source>
        <dbReference type="SAM" id="Phobius"/>
    </source>
</evidence>
<dbReference type="Pfam" id="PF13740">
    <property type="entry name" value="ACT_6"/>
    <property type="match status" value="1"/>
</dbReference>
<dbReference type="GO" id="GO:0005737">
    <property type="term" value="C:cytoplasm"/>
    <property type="evidence" value="ECO:0007669"/>
    <property type="project" value="TreeGrafter"/>
</dbReference>
<dbReference type="Proteomes" id="UP001224775">
    <property type="component" value="Unassembled WGS sequence"/>
</dbReference>
<sequence>MWSRLRQIPIKHPLAFGVVISTFKTSASDLLVQTVVEGKKEIDWKRNAAFATFGCFYLGGVQYAIYVPLFGRLFPNAASFAAKPIREKIKDLKGLTALCGQVFLDQFVHHPLLYFPVFYGTREMVMSKDPDMMRMLRTYRENMKEDLAALWKVWVPSTFINFAFMPMWARIPWVAGTSLLWTCILSAMRGGDVSHGEDLEAPFPTGATFTLVKEGLDDMFACPVDEDAALAHLCISGAGPDRIGHVARMARTIADAGGNVTYSKMIRLGQEHVSLMHVSIPPEKRGELVDKLHNNKDLKSLNIRASPLVRRRTGTYQNAVAGFKIHCVGEDRAGMLAAIAEAIASRNMSIEDVQTEIRRGEQNKRDFVVNAEVVTTTRMDQEDLDSVIAEFKKLKEELNLRVVDIRVHMDN</sequence>
<proteinExistence type="inferred from homology"/>
<keyword evidence="5 6" id="KW-0472">Membrane</keyword>
<evidence type="ECO:0000256" key="4">
    <source>
        <dbReference type="ARBA" id="ARBA00022989"/>
    </source>
</evidence>